<feature type="transmembrane region" description="Helical" evidence="5">
    <location>
        <begin position="105"/>
        <end position="138"/>
    </location>
</feature>
<comment type="subcellular location">
    <subcellularLocation>
        <location evidence="1">Membrane</location>
        <topology evidence="1">Multi-pass membrane protein</topology>
    </subcellularLocation>
</comment>
<evidence type="ECO:0000256" key="5">
    <source>
        <dbReference type="SAM" id="Phobius"/>
    </source>
</evidence>
<dbReference type="UniPathway" id="UPA00079"/>
<dbReference type="Pfam" id="PF01040">
    <property type="entry name" value="UbiA"/>
    <property type="match status" value="1"/>
</dbReference>
<dbReference type="PANTHER" id="PTHR42723:SF1">
    <property type="entry name" value="CHLOROPHYLL SYNTHASE, CHLOROPLASTIC"/>
    <property type="match status" value="1"/>
</dbReference>
<dbReference type="EMBL" id="PYGE01000008">
    <property type="protein sequence ID" value="PSL03251.1"/>
    <property type="molecule type" value="Genomic_DNA"/>
</dbReference>
<dbReference type="PANTHER" id="PTHR42723">
    <property type="entry name" value="CHLOROPHYLL SYNTHASE"/>
    <property type="match status" value="1"/>
</dbReference>
<evidence type="ECO:0000313" key="7">
    <source>
        <dbReference type="Proteomes" id="UP000243528"/>
    </source>
</evidence>
<evidence type="ECO:0000256" key="4">
    <source>
        <dbReference type="ARBA" id="ARBA00023136"/>
    </source>
</evidence>
<dbReference type="RefSeq" id="WP_106537650.1">
    <property type="nucleotide sequence ID" value="NZ_ML142902.1"/>
</dbReference>
<dbReference type="OrthoDB" id="8559716at2"/>
<feature type="transmembrane region" description="Helical" evidence="5">
    <location>
        <begin position="224"/>
        <end position="244"/>
    </location>
</feature>
<feature type="transmembrane region" description="Helical" evidence="5">
    <location>
        <begin position="150"/>
        <end position="171"/>
    </location>
</feature>
<feature type="transmembrane region" description="Helical" evidence="5">
    <location>
        <begin position="54"/>
        <end position="72"/>
    </location>
</feature>
<sequence length="301" mass="31434">MTSTVSRPAPARFVRDVVALGRPWFWPVSLVPYYVGVVLATRRLLPPVSALPEVAAGGLVIGPLMWWAVLAVNDAHDVAGDRLNPRKAGTPLASGRMTPSAAQRVAGVAAALAVAVAWNVGLAFALGTVTALLVGWAYSAPPLRLKVRPGADIAVNAIALGAFGLLAGWVTVRPVGAFPWVMAVLGTLVAVALYVPTTVADLDADRAGGYTTVAVRLGLARVRMLGFTAWTAAAVLAVVLAATGTVIPRRMLALEVVMVPLLVAAYRRLVTTEPSFRNVVVLAVAFLAPCITFALTYTGVW</sequence>
<reference evidence="6 7" key="1">
    <citation type="submission" date="2018-03" db="EMBL/GenBank/DDBJ databases">
        <title>Genomic Encyclopedia of Archaeal and Bacterial Type Strains, Phase II (KMG-II): from individual species to whole genera.</title>
        <authorList>
            <person name="Goeker M."/>
        </authorList>
    </citation>
    <scope>NUCLEOTIDE SEQUENCE [LARGE SCALE GENOMIC DNA]</scope>
    <source>
        <strain evidence="6 7">DSM 45211</strain>
    </source>
</reference>
<dbReference type="AlphaFoldDB" id="A0A2P8E1A9"/>
<dbReference type="GO" id="GO:0009234">
    <property type="term" value="P:menaquinone biosynthetic process"/>
    <property type="evidence" value="ECO:0007669"/>
    <property type="project" value="UniProtKB-UniPathway"/>
</dbReference>
<feature type="transmembrane region" description="Helical" evidence="5">
    <location>
        <begin position="177"/>
        <end position="196"/>
    </location>
</feature>
<protein>
    <submittedName>
        <fullName evidence="6">Chlorophyll synthase</fullName>
    </submittedName>
</protein>
<evidence type="ECO:0000256" key="2">
    <source>
        <dbReference type="ARBA" id="ARBA00022692"/>
    </source>
</evidence>
<feature type="transmembrane region" description="Helical" evidence="5">
    <location>
        <begin position="24"/>
        <end position="42"/>
    </location>
</feature>
<dbReference type="Proteomes" id="UP000243528">
    <property type="component" value="Unassembled WGS sequence"/>
</dbReference>
<name>A0A2P8E1A9_9ACTN</name>
<dbReference type="InterPro" id="IPR044878">
    <property type="entry name" value="UbiA_sf"/>
</dbReference>
<dbReference type="InterPro" id="IPR050475">
    <property type="entry name" value="Prenyltransferase_related"/>
</dbReference>
<keyword evidence="2 5" id="KW-0812">Transmembrane</keyword>
<dbReference type="InterPro" id="IPR000537">
    <property type="entry name" value="UbiA_prenyltransferase"/>
</dbReference>
<evidence type="ECO:0000256" key="1">
    <source>
        <dbReference type="ARBA" id="ARBA00004141"/>
    </source>
</evidence>
<proteinExistence type="predicted"/>
<gene>
    <name evidence="6" type="ORF">CLV30_108163</name>
</gene>
<keyword evidence="4 5" id="KW-0472">Membrane</keyword>
<accession>A0A2P8E1A9</accession>
<dbReference type="GO" id="GO:0016765">
    <property type="term" value="F:transferase activity, transferring alkyl or aryl (other than methyl) groups"/>
    <property type="evidence" value="ECO:0007669"/>
    <property type="project" value="InterPro"/>
</dbReference>
<comment type="caution">
    <text evidence="6">The sequence shown here is derived from an EMBL/GenBank/DDBJ whole genome shotgun (WGS) entry which is preliminary data.</text>
</comment>
<evidence type="ECO:0000313" key="6">
    <source>
        <dbReference type="EMBL" id="PSL03251.1"/>
    </source>
</evidence>
<dbReference type="Gene3D" id="1.10.357.140">
    <property type="entry name" value="UbiA prenyltransferase"/>
    <property type="match status" value="1"/>
</dbReference>
<keyword evidence="3 5" id="KW-1133">Transmembrane helix</keyword>
<evidence type="ECO:0000256" key="3">
    <source>
        <dbReference type="ARBA" id="ARBA00022989"/>
    </source>
</evidence>
<organism evidence="6 7">
    <name type="scientific">Haloactinopolyspora alba</name>
    <dbReference type="NCBI Taxonomy" id="648780"/>
    <lineage>
        <taxon>Bacteria</taxon>
        <taxon>Bacillati</taxon>
        <taxon>Actinomycetota</taxon>
        <taxon>Actinomycetes</taxon>
        <taxon>Jiangellales</taxon>
        <taxon>Jiangellaceae</taxon>
        <taxon>Haloactinopolyspora</taxon>
    </lineage>
</organism>
<dbReference type="GO" id="GO:0016020">
    <property type="term" value="C:membrane"/>
    <property type="evidence" value="ECO:0007669"/>
    <property type="project" value="UniProtKB-SubCell"/>
</dbReference>
<keyword evidence="7" id="KW-1185">Reference proteome</keyword>
<feature type="transmembrane region" description="Helical" evidence="5">
    <location>
        <begin position="279"/>
        <end position="300"/>
    </location>
</feature>